<dbReference type="EnsemblPlants" id="AUR62035709-RA">
    <property type="protein sequence ID" value="AUR62035709-RA:cds"/>
    <property type="gene ID" value="AUR62035709"/>
</dbReference>
<reference evidence="2" key="2">
    <citation type="submission" date="2021-03" db="UniProtKB">
        <authorList>
            <consortium name="EnsemblPlants"/>
        </authorList>
    </citation>
    <scope>IDENTIFICATION</scope>
</reference>
<proteinExistence type="predicted"/>
<feature type="region of interest" description="Disordered" evidence="1">
    <location>
        <begin position="105"/>
        <end position="129"/>
    </location>
</feature>
<name>A0A803MUY2_CHEQI</name>
<evidence type="ECO:0000256" key="1">
    <source>
        <dbReference type="SAM" id="MobiDB-lite"/>
    </source>
</evidence>
<keyword evidence="3" id="KW-1185">Reference proteome</keyword>
<feature type="compositionally biased region" description="Basic and acidic residues" evidence="1">
    <location>
        <begin position="107"/>
        <end position="121"/>
    </location>
</feature>
<dbReference type="AlphaFoldDB" id="A0A803MUY2"/>
<evidence type="ECO:0000313" key="2">
    <source>
        <dbReference type="EnsemblPlants" id="AUR62035709-RA:cds"/>
    </source>
</evidence>
<dbReference type="OMA" id="PHTESQV"/>
<dbReference type="PANTHER" id="PTHR46250">
    <property type="entry name" value="MYB/SANT-LIKE DNA-BINDING DOMAIN PROTEIN-RELATED"/>
    <property type="match status" value="1"/>
</dbReference>
<dbReference type="PANTHER" id="PTHR46250:SF18">
    <property type="entry name" value="MYB_SANT-LIKE DOMAIN-CONTAINING PROTEIN"/>
    <property type="match status" value="1"/>
</dbReference>
<reference evidence="2" key="1">
    <citation type="journal article" date="2017" name="Nature">
        <title>The genome of Chenopodium quinoa.</title>
        <authorList>
            <person name="Jarvis D.E."/>
            <person name="Ho Y.S."/>
            <person name="Lightfoot D.J."/>
            <person name="Schmoeckel S.M."/>
            <person name="Li B."/>
            <person name="Borm T.J.A."/>
            <person name="Ohyanagi H."/>
            <person name="Mineta K."/>
            <person name="Michell C.T."/>
            <person name="Saber N."/>
            <person name="Kharbatia N.M."/>
            <person name="Rupper R.R."/>
            <person name="Sharp A.R."/>
            <person name="Dally N."/>
            <person name="Boughton B.A."/>
            <person name="Woo Y.H."/>
            <person name="Gao G."/>
            <person name="Schijlen E.G.W.M."/>
            <person name="Guo X."/>
            <person name="Momin A.A."/>
            <person name="Negrao S."/>
            <person name="Al-Babili S."/>
            <person name="Gehring C."/>
            <person name="Roessner U."/>
            <person name="Jung C."/>
            <person name="Murphy K."/>
            <person name="Arold S.T."/>
            <person name="Gojobori T."/>
            <person name="van der Linden C.G."/>
            <person name="van Loo E.N."/>
            <person name="Jellen E.N."/>
            <person name="Maughan P.J."/>
            <person name="Tester M."/>
        </authorList>
    </citation>
    <scope>NUCLEOTIDE SEQUENCE [LARGE SCALE GENOMIC DNA]</scope>
    <source>
        <strain evidence="2">cv. PI 614886</strain>
    </source>
</reference>
<accession>A0A803MUY2</accession>
<evidence type="ECO:0000313" key="3">
    <source>
        <dbReference type="Proteomes" id="UP000596660"/>
    </source>
</evidence>
<organism evidence="2 3">
    <name type="scientific">Chenopodium quinoa</name>
    <name type="common">Quinoa</name>
    <dbReference type="NCBI Taxonomy" id="63459"/>
    <lineage>
        <taxon>Eukaryota</taxon>
        <taxon>Viridiplantae</taxon>
        <taxon>Streptophyta</taxon>
        <taxon>Embryophyta</taxon>
        <taxon>Tracheophyta</taxon>
        <taxon>Spermatophyta</taxon>
        <taxon>Magnoliopsida</taxon>
        <taxon>eudicotyledons</taxon>
        <taxon>Gunneridae</taxon>
        <taxon>Pentapetalae</taxon>
        <taxon>Caryophyllales</taxon>
        <taxon>Chenopodiaceae</taxon>
        <taxon>Chenopodioideae</taxon>
        <taxon>Atripliceae</taxon>
        <taxon>Chenopodium</taxon>
    </lineage>
</organism>
<sequence length="129" mass="14534">MKGKLPGCDKKAKPHTESQVKLLRKQYDAIIEMLSPSASGLGWNDEGKFVTCPQTVWDEWIKSHKNAAGLRNKPFPLYDDLGKIFGKDRAVGNEAESVFDVLEEMEQEKRGGEEQELHCNEEEPSPTSE</sequence>
<evidence type="ECO:0008006" key="4">
    <source>
        <dbReference type="Google" id="ProtNLM"/>
    </source>
</evidence>
<protein>
    <recommendedName>
        <fullName evidence="4">Myb/SANT-like domain-containing protein</fullName>
    </recommendedName>
</protein>
<dbReference type="Proteomes" id="UP000596660">
    <property type="component" value="Unplaced"/>
</dbReference>
<dbReference type="Gramene" id="AUR62035709-RA">
    <property type="protein sequence ID" value="AUR62035709-RA:cds"/>
    <property type="gene ID" value="AUR62035709"/>
</dbReference>